<organism evidence="1 2">
    <name type="scientific">Schizopora paradoxa</name>
    <dbReference type="NCBI Taxonomy" id="27342"/>
    <lineage>
        <taxon>Eukaryota</taxon>
        <taxon>Fungi</taxon>
        <taxon>Dikarya</taxon>
        <taxon>Basidiomycota</taxon>
        <taxon>Agaricomycotina</taxon>
        <taxon>Agaricomycetes</taxon>
        <taxon>Hymenochaetales</taxon>
        <taxon>Schizoporaceae</taxon>
        <taxon>Schizopora</taxon>
    </lineage>
</organism>
<reference evidence="1 2" key="1">
    <citation type="submission" date="2015-04" db="EMBL/GenBank/DDBJ databases">
        <title>Complete genome sequence of Schizopora paradoxa KUC8140, a cosmopolitan wood degrader in East Asia.</title>
        <authorList>
            <consortium name="DOE Joint Genome Institute"/>
            <person name="Min B."/>
            <person name="Park H."/>
            <person name="Jang Y."/>
            <person name="Kim J.-J."/>
            <person name="Kim K.H."/>
            <person name="Pangilinan J."/>
            <person name="Lipzen A."/>
            <person name="Riley R."/>
            <person name="Grigoriev I.V."/>
            <person name="Spatafora J.W."/>
            <person name="Choi I.-G."/>
        </authorList>
    </citation>
    <scope>NUCLEOTIDE SEQUENCE [LARGE SCALE GENOMIC DNA]</scope>
    <source>
        <strain evidence="1 2">KUC8140</strain>
    </source>
</reference>
<name>A0A0H2R6T8_9AGAM</name>
<dbReference type="EMBL" id="KQ086134">
    <property type="protein sequence ID" value="KLO07520.1"/>
    <property type="molecule type" value="Genomic_DNA"/>
</dbReference>
<proteinExistence type="predicted"/>
<dbReference type="InParanoid" id="A0A0H2R6T8"/>
<protein>
    <submittedName>
        <fullName evidence="1">Uncharacterized protein</fullName>
    </submittedName>
</protein>
<evidence type="ECO:0000313" key="2">
    <source>
        <dbReference type="Proteomes" id="UP000053477"/>
    </source>
</evidence>
<sequence>MRIHTSFDDKVPLTRRRKEKGARSIKLNRAEFEEVYEAHFHSNLRIKNVVKMEDLSPSNFCVAILAQPLNDMSSTNPGKERSRRSLVVIRRDENAPESLVGLRNFLLCHAQRRRAIEWTEPNASSYPQRDCDNQGLAIKTGIVLGYHCGVGYSILAKKLSSDIRVQVLSAVCNRINASCDEPITRHTSVNSTTMQCLLASLGPIQFSHQSTAQKMSASITYINSPFDFEITINHGNCFVPGLNEVYARSWVEFAKNVIVGALASYVKGTYAIKSVDRMEGSTAVYIRQPNSNNTPGLGYKLKCEILNGQPYYSVNQLPFYECD</sequence>
<keyword evidence="2" id="KW-1185">Reference proteome</keyword>
<dbReference type="Proteomes" id="UP000053477">
    <property type="component" value="Unassembled WGS sequence"/>
</dbReference>
<dbReference type="AlphaFoldDB" id="A0A0H2R6T8"/>
<evidence type="ECO:0000313" key="1">
    <source>
        <dbReference type="EMBL" id="KLO07520.1"/>
    </source>
</evidence>
<gene>
    <name evidence="1" type="ORF">SCHPADRAFT_932372</name>
</gene>
<accession>A0A0H2R6T8</accession>